<gene>
    <name evidence="1" type="ORF">EG359_03065</name>
    <name evidence="2" type="ORF">SAMN05421768_101751</name>
</gene>
<evidence type="ECO:0000313" key="1">
    <source>
        <dbReference type="EMBL" id="AZA98650.1"/>
    </source>
</evidence>
<reference evidence="1 4" key="2">
    <citation type="submission" date="2018-11" db="EMBL/GenBank/DDBJ databases">
        <title>Proposal to divide the Flavobacteriaceae and reorganize its genera based on Amino Acid Identity values calculated from whole genome sequences.</title>
        <authorList>
            <person name="Nicholson A.C."/>
            <person name="Gulvik C.A."/>
            <person name="Whitney A.M."/>
            <person name="Humrighouse B.W."/>
            <person name="Bell M."/>
            <person name="Holmes B."/>
            <person name="Steigerwalt A.G."/>
            <person name="Villarma A."/>
            <person name="Sheth M."/>
            <person name="Batra D."/>
            <person name="Pryor J."/>
            <person name="Bernardet J.-F."/>
            <person name="Hugo C."/>
            <person name="Kampfer P."/>
            <person name="Newman J."/>
            <person name="McQuiston J.R."/>
        </authorList>
    </citation>
    <scope>NUCLEOTIDE SEQUENCE [LARGE SCALE GENOMIC DNA]</scope>
    <source>
        <strain evidence="1 4">DSM 16927</strain>
    </source>
</reference>
<name>A0A1N7HY30_9FLAO</name>
<dbReference type="AlphaFoldDB" id="A0A1N7HY30"/>
<dbReference type="RefSeq" id="WP_076351969.1">
    <property type="nucleotide sequence ID" value="NZ_CP033926.1"/>
</dbReference>
<dbReference type="EMBL" id="CP033926">
    <property type="protein sequence ID" value="AZA98650.1"/>
    <property type="molecule type" value="Genomic_DNA"/>
</dbReference>
<dbReference type="EMBL" id="FTNZ01000001">
    <property type="protein sequence ID" value="SIS29736.1"/>
    <property type="molecule type" value="Genomic_DNA"/>
</dbReference>
<dbReference type="Proteomes" id="UP000186106">
    <property type="component" value="Unassembled WGS sequence"/>
</dbReference>
<organism evidence="2 3">
    <name type="scientific">Chryseobacterium joostei</name>
    <dbReference type="NCBI Taxonomy" id="112234"/>
    <lineage>
        <taxon>Bacteria</taxon>
        <taxon>Pseudomonadati</taxon>
        <taxon>Bacteroidota</taxon>
        <taxon>Flavobacteriia</taxon>
        <taxon>Flavobacteriales</taxon>
        <taxon>Weeksellaceae</taxon>
        <taxon>Chryseobacterium group</taxon>
        <taxon>Chryseobacterium</taxon>
    </lineage>
</organism>
<evidence type="ECO:0000313" key="4">
    <source>
        <dbReference type="Proteomes" id="UP000279541"/>
    </source>
</evidence>
<dbReference type="STRING" id="112234.SAMN05421768_101751"/>
<proteinExistence type="predicted"/>
<evidence type="ECO:0000313" key="3">
    <source>
        <dbReference type="Proteomes" id="UP000186106"/>
    </source>
</evidence>
<dbReference type="KEGG" id="cjt:EG359_03065"/>
<reference evidence="2 3" key="1">
    <citation type="submission" date="2017-01" db="EMBL/GenBank/DDBJ databases">
        <authorList>
            <person name="Mah S.A."/>
            <person name="Swanson W.J."/>
            <person name="Moy G.W."/>
            <person name="Vacquier V.D."/>
        </authorList>
    </citation>
    <scope>NUCLEOTIDE SEQUENCE [LARGE SCALE GENOMIC DNA]</scope>
    <source>
        <strain evidence="2 3">DSM 16927</strain>
    </source>
</reference>
<protein>
    <submittedName>
        <fullName evidence="2">Uncharacterized protein</fullName>
    </submittedName>
</protein>
<sequence>MNIFIYVLIITLIFTSCNAQKVIETTSKDVLVFEFISGNIQLAKYYSKVYNQDNSYKKTVEASENKEIFNNKNISVVTQEWKPMGSKYYQKKYTFIQQKDTMNIYCKCGQEKNYYIKNLEFKRGNYNLNFELPKDNKENKASEKDIKYIAGSEIINVKEMQKTFFKNTYSPSNEPTKRDLYFSDLKFIEIDVKNTANVYLQEIK</sequence>
<accession>A0A1N7HY30</accession>
<evidence type="ECO:0000313" key="2">
    <source>
        <dbReference type="EMBL" id="SIS29736.1"/>
    </source>
</evidence>
<keyword evidence="4" id="KW-1185">Reference proteome</keyword>
<dbReference type="Proteomes" id="UP000279541">
    <property type="component" value="Chromosome"/>
</dbReference>
<dbReference type="OrthoDB" id="1253615at2"/>